<evidence type="ECO:0000313" key="1">
    <source>
        <dbReference type="EMBL" id="SDJ30965.1"/>
    </source>
</evidence>
<keyword evidence="2" id="KW-1185">Reference proteome</keyword>
<dbReference type="Pfam" id="PF06386">
    <property type="entry name" value="GvpL_GvpF"/>
    <property type="match status" value="1"/>
</dbReference>
<organism evidence="1 2">
    <name type="scientific">Salipiger marinus</name>
    <dbReference type="NCBI Taxonomy" id="555512"/>
    <lineage>
        <taxon>Bacteria</taxon>
        <taxon>Pseudomonadati</taxon>
        <taxon>Pseudomonadota</taxon>
        <taxon>Alphaproteobacteria</taxon>
        <taxon>Rhodobacterales</taxon>
        <taxon>Roseobacteraceae</taxon>
        <taxon>Salipiger</taxon>
    </lineage>
</organism>
<dbReference type="STRING" id="555512.SAMN04487993_102566"/>
<evidence type="ECO:0000313" key="2">
    <source>
        <dbReference type="Proteomes" id="UP000199093"/>
    </source>
</evidence>
<dbReference type="GO" id="GO:0031411">
    <property type="term" value="C:gas vesicle"/>
    <property type="evidence" value="ECO:0007669"/>
    <property type="project" value="InterPro"/>
</dbReference>
<dbReference type="RefSeq" id="WP_089851024.1">
    <property type="nucleotide sequence ID" value="NZ_FNEJ01000025.1"/>
</dbReference>
<dbReference type="EMBL" id="FNEJ01000025">
    <property type="protein sequence ID" value="SDJ30965.1"/>
    <property type="molecule type" value="Genomic_DNA"/>
</dbReference>
<proteinExistence type="predicted"/>
<gene>
    <name evidence="1" type="ORF">SAMN04487993_102566</name>
</gene>
<dbReference type="AlphaFoldDB" id="A0A1G8SQD6"/>
<reference evidence="1 2" key="1">
    <citation type="submission" date="2016-10" db="EMBL/GenBank/DDBJ databases">
        <authorList>
            <person name="de Groot N.N."/>
        </authorList>
    </citation>
    <scope>NUCLEOTIDE SEQUENCE [LARGE SCALE GENOMIC DNA]</scope>
    <source>
        <strain evidence="1 2">DSM 26424</strain>
    </source>
</reference>
<accession>A0A1G8SQD6</accession>
<dbReference type="Proteomes" id="UP000199093">
    <property type="component" value="Unassembled WGS sequence"/>
</dbReference>
<dbReference type="InterPro" id="IPR009430">
    <property type="entry name" value="GvpL/GvpF"/>
</dbReference>
<dbReference type="OrthoDB" id="7877012at2"/>
<sequence length="308" mass="33201">MTEPLALLRRPRMPLPEGLVAKPFGALALVEGPAPVLTGFALRHRRRAVLRRAAERQALIEAMMPYGPVLVVPPGIRLRPADLAPWERELTAWLDRLEGRVQFQLTICADQSGLGAYFAERRATAPDLPPELLAQTLVAEIEAALDPLVLDRIILPVSGPEMLLNRVLLIDGASESQLDLALARIDAMWPEGLRLKLVGPSPAMSFALATLRALPWSELQLAAQALGMSLGSVPTLSALRALATARRTALMRGADPDALALLSRIAALDLAEGPLPPLHLLEVRRDGCAAPVHPSSLPPPVLPWARPE</sequence>
<name>A0A1G8SQD6_9RHOB</name>
<dbReference type="GO" id="GO:0031412">
    <property type="term" value="P:gas vesicle organization"/>
    <property type="evidence" value="ECO:0007669"/>
    <property type="project" value="InterPro"/>
</dbReference>
<protein>
    <submittedName>
        <fullName evidence="1">Gas vesicle synthesis protein GvpL/GvpF</fullName>
    </submittedName>
</protein>